<organism evidence="2 3">
    <name type="scientific">Abeliophyllum distichum</name>
    <dbReference type="NCBI Taxonomy" id="126358"/>
    <lineage>
        <taxon>Eukaryota</taxon>
        <taxon>Viridiplantae</taxon>
        <taxon>Streptophyta</taxon>
        <taxon>Embryophyta</taxon>
        <taxon>Tracheophyta</taxon>
        <taxon>Spermatophyta</taxon>
        <taxon>Magnoliopsida</taxon>
        <taxon>eudicotyledons</taxon>
        <taxon>Gunneridae</taxon>
        <taxon>Pentapetalae</taxon>
        <taxon>asterids</taxon>
        <taxon>lamiids</taxon>
        <taxon>Lamiales</taxon>
        <taxon>Oleaceae</taxon>
        <taxon>Forsythieae</taxon>
        <taxon>Abeliophyllum</taxon>
    </lineage>
</organism>
<reference evidence="3" key="1">
    <citation type="submission" date="2024-07" db="EMBL/GenBank/DDBJ databases">
        <title>Two chromosome-level genome assemblies of Korean endemic species Abeliophyllum distichum and Forsythia ovata (Oleaceae).</title>
        <authorList>
            <person name="Jang H."/>
        </authorList>
    </citation>
    <scope>NUCLEOTIDE SEQUENCE [LARGE SCALE GENOMIC DNA]</scope>
</reference>
<dbReference type="AlphaFoldDB" id="A0ABD1V3G8"/>
<dbReference type="Proteomes" id="UP001604336">
    <property type="component" value="Unassembled WGS sequence"/>
</dbReference>
<protein>
    <submittedName>
        <fullName evidence="2">Uncharacterized protein</fullName>
    </submittedName>
</protein>
<keyword evidence="3" id="KW-1185">Reference proteome</keyword>
<evidence type="ECO:0000256" key="1">
    <source>
        <dbReference type="SAM" id="MobiDB-lite"/>
    </source>
</evidence>
<proteinExistence type="predicted"/>
<dbReference type="EMBL" id="JBFOLK010000002">
    <property type="protein sequence ID" value="KAL2531869.1"/>
    <property type="molecule type" value="Genomic_DNA"/>
</dbReference>
<feature type="region of interest" description="Disordered" evidence="1">
    <location>
        <begin position="1"/>
        <end position="22"/>
    </location>
</feature>
<evidence type="ECO:0000313" key="3">
    <source>
        <dbReference type="Proteomes" id="UP001604336"/>
    </source>
</evidence>
<gene>
    <name evidence="2" type="ORF">Adt_05220</name>
</gene>
<evidence type="ECO:0000313" key="2">
    <source>
        <dbReference type="EMBL" id="KAL2531869.1"/>
    </source>
</evidence>
<sequence>MTCFSSTGPVDPPASSHGLPSQTELPNTAFLVVQKRSHTILTFGDDGSIVFSFLADYSTFSNPSVVALGEGLLFLKDRTRYEELEQVKAAESMMAQIFQAMNELVEMVSENISLKEEIDGLKESSGTQISSLEDHLENCQLEVEIAT</sequence>
<accession>A0ABD1V3G8</accession>
<comment type="caution">
    <text evidence="2">The sequence shown here is derived from an EMBL/GenBank/DDBJ whole genome shotgun (WGS) entry which is preliminary data.</text>
</comment>
<name>A0ABD1V3G8_9LAMI</name>